<dbReference type="AlphaFoldDB" id="A0A2T0LXP9"/>
<keyword evidence="3" id="KW-1185">Reference proteome</keyword>
<organism evidence="2 3">
    <name type="scientific">Nonomuraea fuscirosea</name>
    <dbReference type="NCBI Taxonomy" id="1291556"/>
    <lineage>
        <taxon>Bacteria</taxon>
        <taxon>Bacillati</taxon>
        <taxon>Actinomycetota</taxon>
        <taxon>Actinomycetes</taxon>
        <taxon>Streptosporangiales</taxon>
        <taxon>Streptosporangiaceae</taxon>
        <taxon>Nonomuraea</taxon>
    </lineage>
</organism>
<gene>
    <name evidence="2" type="ORF">B0I32_14047</name>
</gene>
<dbReference type="EMBL" id="PVNG01000040">
    <property type="protein sequence ID" value="PRX48802.1"/>
    <property type="molecule type" value="Genomic_DNA"/>
</dbReference>
<sequence>MPEPERLQRAPAYRPTLVDPYRDHLKRRRAEDPAVPILHLFNEIKALGYPGSFNLLYRDITQGRESKPTGCPSRLAALPGSCSPTPITSRMSTGACWTPSPPPAPR</sequence>
<feature type="compositionally biased region" description="Polar residues" evidence="1">
    <location>
        <begin position="83"/>
        <end position="92"/>
    </location>
</feature>
<evidence type="ECO:0000313" key="2">
    <source>
        <dbReference type="EMBL" id="PRX48802.1"/>
    </source>
</evidence>
<reference evidence="2 3" key="1">
    <citation type="submission" date="2018-03" db="EMBL/GenBank/DDBJ databases">
        <title>Genomic Encyclopedia of Type Strains, Phase III (KMG-III): the genomes of soil and plant-associated and newly described type strains.</title>
        <authorList>
            <person name="Whitman W."/>
        </authorList>
    </citation>
    <scope>NUCLEOTIDE SEQUENCE [LARGE SCALE GENOMIC DNA]</scope>
    <source>
        <strain evidence="2 3">CGMCC 4.7104</strain>
    </source>
</reference>
<feature type="region of interest" description="Disordered" evidence="1">
    <location>
        <begin position="83"/>
        <end position="106"/>
    </location>
</feature>
<evidence type="ECO:0000313" key="3">
    <source>
        <dbReference type="Proteomes" id="UP000238312"/>
    </source>
</evidence>
<protein>
    <recommendedName>
        <fullName evidence="4">Transposase</fullName>
    </recommendedName>
</protein>
<evidence type="ECO:0008006" key="4">
    <source>
        <dbReference type="Google" id="ProtNLM"/>
    </source>
</evidence>
<dbReference type="Proteomes" id="UP000238312">
    <property type="component" value="Unassembled WGS sequence"/>
</dbReference>
<proteinExistence type="predicted"/>
<evidence type="ECO:0000256" key="1">
    <source>
        <dbReference type="SAM" id="MobiDB-lite"/>
    </source>
</evidence>
<name>A0A2T0LXP9_9ACTN</name>
<comment type="caution">
    <text evidence="2">The sequence shown here is derived from an EMBL/GenBank/DDBJ whole genome shotgun (WGS) entry which is preliminary data.</text>
</comment>
<accession>A0A2T0LXP9</accession>